<accession>A0A401SFH8</accession>
<keyword evidence="7" id="KW-0547">Nucleotide-binding</keyword>
<feature type="transmembrane region" description="Helical" evidence="12">
    <location>
        <begin position="215"/>
        <end position="235"/>
    </location>
</feature>
<dbReference type="GO" id="GO:0008559">
    <property type="term" value="F:ABC-type xenobiotic transporter activity"/>
    <property type="evidence" value="ECO:0007669"/>
    <property type="project" value="UniProtKB-EC"/>
</dbReference>
<keyword evidence="8" id="KW-0067">ATP-binding</keyword>
<dbReference type="InterPro" id="IPR036640">
    <property type="entry name" value="ABC1_TM_sf"/>
</dbReference>
<dbReference type="CDD" id="cd03249">
    <property type="entry name" value="ABC_MTABC3_MDL1_MDL2"/>
    <property type="match status" value="1"/>
</dbReference>
<dbReference type="InterPro" id="IPR011527">
    <property type="entry name" value="ABC1_TM_dom"/>
</dbReference>
<dbReference type="OrthoDB" id="6500128at2759"/>
<evidence type="ECO:0000256" key="11">
    <source>
        <dbReference type="SAM" id="MobiDB-lite"/>
    </source>
</evidence>
<dbReference type="FunFam" id="3.40.50.300:FF:000302">
    <property type="entry name" value="ATP-binding cassette subfamily B member 5"/>
    <property type="match status" value="1"/>
</dbReference>
<dbReference type="PANTHER" id="PTHR43394:SF20">
    <property type="entry name" value="ATP BINDING CASSETTE SUBFAMILY B MEMBER 5"/>
    <property type="match status" value="1"/>
</dbReference>
<keyword evidence="5 12" id="KW-0812">Transmembrane</keyword>
<feature type="transmembrane region" description="Helical" evidence="12">
    <location>
        <begin position="139"/>
        <end position="166"/>
    </location>
</feature>
<dbReference type="InterPro" id="IPR003593">
    <property type="entry name" value="AAA+_ATPase"/>
</dbReference>
<evidence type="ECO:0000256" key="3">
    <source>
        <dbReference type="ARBA" id="ARBA00012191"/>
    </source>
</evidence>
<feature type="transmembrane region" description="Helical" evidence="12">
    <location>
        <begin position="937"/>
        <end position="958"/>
    </location>
</feature>
<dbReference type="PROSITE" id="PS50893">
    <property type="entry name" value="ABC_TRANSPORTER_2"/>
    <property type="match status" value="2"/>
</dbReference>
<feature type="region of interest" description="Disordered" evidence="11">
    <location>
        <begin position="1"/>
        <end position="49"/>
    </location>
</feature>
<dbReference type="InterPro" id="IPR027417">
    <property type="entry name" value="P-loop_NTPase"/>
</dbReference>
<dbReference type="PROSITE" id="PS00211">
    <property type="entry name" value="ABC_TRANSPORTER_1"/>
    <property type="match status" value="1"/>
</dbReference>
<keyword evidence="6" id="KW-0677">Repeat</keyword>
<protein>
    <recommendedName>
        <fullName evidence="3">ABC-type xenobiotic transporter</fullName>
        <ecNumber evidence="3">7.6.2.2</ecNumber>
    </recommendedName>
</protein>
<feature type="region of interest" description="Disordered" evidence="11">
    <location>
        <begin position="694"/>
        <end position="722"/>
    </location>
</feature>
<dbReference type="InterPro" id="IPR017871">
    <property type="entry name" value="ABC_transporter-like_CS"/>
</dbReference>
<dbReference type="PANTHER" id="PTHR43394">
    <property type="entry name" value="ATP-DEPENDENT PERMEASE MDL1, MITOCHONDRIAL"/>
    <property type="match status" value="1"/>
</dbReference>
<reference evidence="15 16" key="1">
    <citation type="journal article" date="2018" name="Nat. Ecol. Evol.">
        <title>Shark genomes provide insights into elasmobranch evolution and the origin of vertebrates.</title>
        <authorList>
            <person name="Hara Y"/>
            <person name="Yamaguchi K"/>
            <person name="Onimaru K"/>
            <person name="Kadota M"/>
            <person name="Koyanagi M"/>
            <person name="Keeley SD"/>
            <person name="Tatsumi K"/>
            <person name="Tanaka K"/>
            <person name="Motone F"/>
            <person name="Kageyama Y"/>
            <person name="Nozu R"/>
            <person name="Adachi N"/>
            <person name="Nishimura O"/>
            <person name="Nakagawa R"/>
            <person name="Tanegashima C"/>
            <person name="Kiyatake I"/>
            <person name="Matsumoto R"/>
            <person name="Murakumo K"/>
            <person name="Nishida K"/>
            <person name="Terakita A"/>
            <person name="Kuratani S"/>
            <person name="Sato K"/>
            <person name="Hyodo S Kuraku.S."/>
        </authorList>
    </citation>
    <scope>NUCLEOTIDE SEQUENCE [LARGE SCALE GENOMIC DNA]</scope>
</reference>
<evidence type="ECO:0000256" key="7">
    <source>
        <dbReference type="ARBA" id="ARBA00022741"/>
    </source>
</evidence>
<dbReference type="Pfam" id="PF00664">
    <property type="entry name" value="ABC_membrane"/>
    <property type="match status" value="2"/>
</dbReference>
<keyword evidence="10 12" id="KW-0472">Membrane</keyword>
<feature type="compositionally biased region" description="Basic and acidic residues" evidence="11">
    <location>
        <begin position="707"/>
        <end position="716"/>
    </location>
</feature>
<dbReference type="STRING" id="137246.A0A401SFH8"/>
<dbReference type="CDD" id="cd18577">
    <property type="entry name" value="ABC_6TM_Pgp_ABCB1_D1_like"/>
    <property type="match status" value="1"/>
</dbReference>
<dbReference type="GO" id="GO:0090374">
    <property type="term" value="P:oligopeptide export from mitochondrion"/>
    <property type="evidence" value="ECO:0007669"/>
    <property type="project" value="TreeGrafter"/>
</dbReference>
<evidence type="ECO:0000256" key="9">
    <source>
        <dbReference type="ARBA" id="ARBA00022989"/>
    </source>
</evidence>
<dbReference type="OMA" id="GYFRLAM"/>
<keyword evidence="9 12" id="KW-1133">Transmembrane helix</keyword>
<dbReference type="EMBL" id="BEZZ01000235">
    <property type="protein sequence ID" value="GCC29141.1"/>
    <property type="molecule type" value="Genomic_DNA"/>
</dbReference>
<feature type="transmembrane region" description="Helical" evidence="12">
    <location>
        <begin position="241"/>
        <end position="264"/>
    </location>
</feature>
<dbReference type="EC" id="7.6.2.2" evidence="3"/>
<feature type="domain" description="ABC transporter" evidence="13">
    <location>
        <begin position="419"/>
        <end position="655"/>
    </location>
</feature>
<comment type="subcellular location">
    <subcellularLocation>
        <location evidence="1">Membrane</location>
        <topology evidence="1">Multi-pass membrane protein</topology>
    </subcellularLocation>
</comment>
<feature type="domain" description="ABC transmembrane type-1" evidence="14">
    <location>
        <begin position="76"/>
        <end position="384"/>
    </location>
</feature>
<evidence type="ECO:0000256" key="5">
    <source>
        <dbReference type="ARBA" id="ARBA00022692"/>
    </source>
</evidence>
<dbReference type="CDD" id="cd18578">
    <property type="entry name" value="ABC_6TM_Pgp_ABCB1_D2_like"/>
    <property type="match status" value="1"/>
</dbReference>
<comment type="caution">
    <text evidence="15">The sequence shown here is derived from an EMBL/GenBank/DDBJ whole genome shotgun (WGS) entry which is preliminary data.</text>
</comment>
<evidence type="ECO:0000313" key="15">
    <source>
        <dbReference type="EMBL" id="GCC29141.1"/>
    </source>
</evidence>
<evidence type="ECO:0000259" key="13">
    <source>
        <dbReference type="PROSITE" id="PS50893"/>
    </source>
</evidence>
<evidence type="ECO:0000259" key="14">
    <source>
        <dbReference type="PROSITE" id="PS50929"/>
    </source>
</evidence>
<keyword evidence="4" id="KW-0813">Transport</keyword>
<evidence type="ECO:0000256" key="6">
    <source>
        <dbReference type="ARBA" id="ARBA00022737"/>
    </source>
</evidence>
<evidence type="ECO:0000256" key="12">
    <source>
        <dbReference type="SAM" id="Phobius"/>
    </source>
</evidence>
<feature type="transmembrane region" description="Helical" evidence="12">
    <location>
        <begin position="71"/>
        <end position="95"/>
    </location>
</feature>
<dbReference type="InterPro" id="IPR003439">
    <property type="entry name" value="ABC_transporter-like_ATP-bd"/>
</dbReference>
<dbReference type="FunFam" id="1.20.1560.10:FF:000018">
    <property type="entry name" value="ATP-binding cassette subfamily B member 11"/>
    <property type="match status" value="1"/>
</dbReference>
<feature type="transmembrane region" description="Helical" evidence="12">
    <location>
        <begin position="317"/>
        <end position="341"/>
    </location>
</feature>
<feature type="transmembrane region" description="Helical" evidence="12">
    <location>
        <begin position="783"/>
        <end position="807"/>
    </location>
</feature>
<evidence type="ECO:0000256" key="4">
    <source>
        <dbReference type="ARBA" id="ARBA00022448"/>
    </source>
</evidence>
<dbReference type="SUPFAM" id="SSF90123">
    <property type="entry name" value="ABC transporter transmembrane region"/>
    <property type="match status" value="2"/>
</dbReference>
<feature type="domain" description="ABC transporter" evidence="13">
    <location>
        <begin position="1037"/>
        <end position="1226"/>
    </location>
</feature>
<organism evidence="15 16">
    <name type="scientific">Chiloscyllium punctatum</name>
    <name type="common">Brownbanded bambooshark</name>
    <name type="synonym">Hemiscyllium punctatum</name>
    <dbReference type="NCBI Taxonomy" id="137246"/>
    <lineage>
        <taxon>Eukaryota</taxon>
        <taxon>Metazoa</taxon>
        <taxon>Chordata</taxon>
        <taxon>Craniata</taxon>
        <taxon>Vertebrata</taxon>
        <taxon>Chondrichthyes</taxon>
        <taxon>Elasmobranchii</taxon>
        <taxon>Galeomorphii</taxon>
        <taxon>Galeoidea</taxon>
        <taxon>Orectolobiformes</taxon>
        <taxon>Hemiscylliidae</taxon>
        <taxon>Chiloscyllium</taxon>
    </lineage>
</organism>
<sequence length="1230" mass="136304">MVQEYKANQGQDVSADGFSTAGYDNQGYREDENEDTGHPQKGEKQSKKKEKELRKAVGFFELFRFADRLDILLLTVGLICAILHGVALPLMIIVFGEMTDSFVRSGIVPNISTAAFNNSSTDACFEIPGLDLEADMTRFALYFMGLGFAVLIFGSFHVSMFLIAGIRQTGRIRRKFFHAILHQEMAWFDSVQIGELNTRLTDDINTVKDGLGDKFSIFTQLFSTFVAGFTIGFVYGWKLTLVILAVSPLVMVSVAAWTKILTILTGKELEAYAKAGAVAEEVLMGIRTVFAFNGQQKALTKYEANLKQAKDAGIKRAVTTSISIGLQNFLIYASYALAFWYGSKLVVDEPENYSIGRVLIVFFSVIIGAFSLGQGAPNLEGVSKARGAAYNVYSLIAKHRPIDSSSKDGHKPDSIKGDIEFKNIHFTYPTRPDTKILKGLNMKVWSGQTVALVGASGCGKSTTIQLLQRFYDPEAGEITLDGHDIRTLNVKWLRQHIGIVSQEPILFATTIAENIRYGREDVTDEEIEQAAKEANAFDFISMLPDRFNTMVGQRGAQLSGGQKQRIAIARALVRNPKILLLDEATSALDTQSESIVQAALDKARAGRTTIVIAHRLSTIRTADVIAAFDNGVVTEQGTHSELMERKGIYYSLVMQQNSCEESESDEETDDTLKEVEQLENEQKSVKIINRNSFKRKSSRKHHQFASSEREPTTEQEKEPEENLQEISYSQILSLNKPEWLYIAIGALTAVVSGAVSPAFAVVFSRIIGVFSILDPELKRQRTAMFSLIFLALGAIFFLSYSIQGYMFGKSGEILTMRLRGLSFKAMLHQATGIRLGMMAMTVCTFGVALILAFIFGWQLTLLILFCIPFLLAANIIAMKSVLGHASKDNKSLEESGKIATETVENIRTVVSLTREDAFYKKYMEHVDKPYRAALSKAPFYGFSYGLAQCIAFFVQAAVFRFGAWLIVNCFMVFEDVFLVFAVIVFTAMNLGQASTFAPDYTKAKISAQKIFRLLERKPLIETYDEGGEKPSKFEGNIEFCNVKFAYPTRPDVQVLKGLNVQVNKGQSLALVGSSGCGKSTSIQLLERFYDAVDGQVLADGKDIKCLPLPWLRQQIGIVSQEPILFDCSIAENIQYGDNSKTVTQEEIEEVAKTANIHSFIQSLTEIVQQALDKARQGRTCIIVAHRLSTIQNADVIAVIQNGKVVEKGTHSQLLSKEGAYHALVHAQVQH</sequence>
<dbReference type="SMART" id="SM00382">
    <property type="entry name" value="AAA"/>
    <property type="match status" value="2"/>
</dbReference>
<feature type="compositionally biased region" description="Basic and acidic residues" evidence="11">
    <location>
        <begin position="27"/>
        <end position="49"/>
    </location>
</feature>
<dbReference type="AlphaFoldDB" id="A0A401SFH8"/>
<feature type="transmembrane region" description="Helical" evidence="12">
    <location>
        <begin position="353"/>
        <end position="373"/>
    </location>
</feature>
<evidence type="ECO:0000256" key="2">
    <source>
        <dbReference type="ARBA" id="ARBA00007577"/>
    </source>
</evidence>
<evidence type="ECO:0000256" key="1">
    <source>
        <dbReference type="ARBA" id="ARBA00004141"/>
    </source>
</evidence>
<feature type="transmembrane region" description="Helical" evidence="12">
    <location>
        <begin position="861"/>
        <end position="882"/>
    </location>
</feature>
<dbReference type="SUPFAM" id="SSF52540">
    <property type="entry name" value="P-loop containing nucleoside triphosphate hydrolases"/>
    <property type="match status" value="2"/>
</dbReference>
<dbReference type="Pfam" id="PF00005">
    <property type="entry name" value="ABC_tran"/>
    <property type="match status" value="2"/>
</dbReference>
<feature type="compositionally biased region" description="Basic residues" evidence="11">
    <location>
        <begin position="694"/>
        <end position="703"/>
    </location>
</feature>
<dbReference type="Gene3D" id="1.20.1560.10">
    <property type="entry name" value="ABC transporter type 1, transmembrane domain"/>
    <property type="match status" value="2"/>
</dbReference>
<feature type="transmembrane region" description="Helical" evidence="12">
    <location>
        <begin position="835"/>
        <end position="855"/>
    </location>
</feature>
<feature type="transmembrane region" description="Helical" evidence="12">
    <location>
        <begin position="964"/>
        <end position="985"/>
    </location>
</feature>
<dbReference type="InterPro" id="IPR039421">
    <property type="entry name" value="Type_1_exporter"/>
</dbReference>
<name>A0A401SFH8_CHIPU</name>
<keyword evidence="16" id="KW-1185">Reference proteome</keyword>
<gene>
    <name evidence="15" type="ORF">chiPu_0007578</name>
</gene>
<dbReference type="PROSITE" id="PS50929">
    <property type="entry name" value="ABC_TM1F"/>
    <property type="match status" value="2"/>
</dbReference>
<dbReference type="GO" id="GO:0005743">
    <property type="term" value="C:mitochondrial inner membrane"/>
    <property type="evidence" value="ECO:0007669"/>
    <property type="project" value="TreeGrafter"/>
</dbReference>
<feature type="domain" description="ABC transmembrane type-1" evidence="14">
    <location>
        <begin position="743"/>
        <end position="1002"/>
    </location>
</feature>
<dbReference type="GO" id="GO:0005524">
    <property type="term" value="F:ATP binding"/>
    <property type="evidence" value="ECO:0007669"/>
    <property type="project" value="UniProtKB-KW"/>
</dbReference>
<feature type="compositionally biased region" description="Polar residues" evidence="11">
    <location>
        <begin position="1"/>
        <end position="12"/>
    </location>
</feature>
<proteinExistence type="inferred from homology"/>
<evidence type="ECO:0000256" key="8">
    <source>
        <dbReference type="ARBA" id="ARBA00022840"/>
    </source>
</evidence>
<dbReference type="Proteomes" id="UP000287033">
    <property type="component" value="Unassembled WGS sequence"/>
</dbReference>
<dbReference type="GO" id="GO:0016887">
    <property type="term" value="F:ATP hydrolysis activity"/>
    <property type="evidence" value="ECO:0007669"/>
    <property type="project" value="InterPro"/>
</dbReference>
<dbReference type="Gene3D" id="3.40.50.300">
    <property type="entry name" value="P-loop containing nucleotide triphosphate hydrolases"/>
    <property type="match status" value="3"/>
</dbReference>
<dbReference type="GO" id="GO:0015421">
    <property type="term" value="F:ABC-type oligopeptide transporter activity"/>
    <property type="evidence" value="ECO:0007669"/>
    <property type="project" value="TreeGrafter"/>
</dbReference>
<evidence type="ECO:0000256" key="10">
    <source>
        <dbReference type="ARBA" id="ARBA00023136"/>
    </source>
</evidence>
<feature type="transmembrane region" description="Helical" evidence="12">
    <location>
        <begin position="739"/>
        <end position="763"/>
    </location>
</feature>
<evidence type="ECO:0000313" key="16">
    <source>
        <dbReference type="Proteomes" id="UP000287033"/>
    </source>
</evidence>
<comment type="similarity">
    <text evidence="2">Belongs to the ABC transporter superfamily. ABCB family. Multidrug resistance exporter (TC 3.A.1.201) subfamily.</text>
</comment>